<dbReference type="GO" id="GO:0005886">
    <property type="term" value="C:plasma membrane"/>
    <property type="evidence" value="ECO:0007669"/>
    <property type="project" value="UniProtKB-SubCell"/>
</dbReference>
<dbReference type="InterPro" id="IPR018584">
    <property type="entry name" value="GT87"/>
</dbReference>
<protein>
    <submittedName>
        <fullName evidence="9">DUF2029 domain-containing protein</fullName>
    </submittedName>
</protein>
<name>A0A9D7XS00_9BACT</name>
<dbReference type="EMBL" id="JADKGY010000001">
    <property type="protein sequence ID" value="MBK9981237.1"/>
    <property type="molecule type" value="Genomic_DNA"/>
</dbReference>
<proteinExistence type="inferred from homology"/>
<evidence type="ECO:0000256" key="4">
    <source>
        <dbReference type="ARBA" id="ARBA00022692"/>
    </source>
</evidence>
<evidence type="ECO:0000313" key="9">
    <source>
        <dbReference type="EMBL" id="MBK9981237.1"/>
    </source>
</evidence>
<sequence length="401" mass="46452">MHKFIKWITRFRFIVVLFLVLAVGASIQALLLPLAPIKEGLQDYTAYNNYIIFKQSFYHLINGMDLYIPYPVEHWDLFKYSPSFSLIFGFFAVLPDTIGLVFWNALNALILVLAIYYLPKLTIQQKGLILLVCIPELMTSMQNEQSNGLMAGLIILAFCLCERNNFFMAAFCLMISVYIKLFGVVGFSLFLFYPQKLRLGLYTLFWGLIFLLLPLSVMNPVRLINLYESWLHLLASDQPPTAYGYSVFGWLKMWFHFQPDRIWILITGALIFLLPFTKIKMYRDFNFRLLALSSLLIWIVIFNHMAESPTFIIAMTGVLIWFFTRKPTIVNISLFALALILTSLSATDIFPHDFRKQIIKPYVLKAFPCIVVWIKIVIDMMLAKKGMKWPLSERTSQLSAT</sequence>
<feature type="transmembrane region" description="Helical" evidence="8">
    <location>
        <begin position="199"/>
        <end position="217"/>
    </location>
</feature>
<comment type="caution">
    <text evidence="9">The sequence shown here is derived from an EMBL/GenBank/DDBJ whole genome shotgun (WGS) entry which is preliminary data.</text>
</comment>
<keyword evidence="4 8" id="KW-0812">Transmembrane</keyword>
<evidence type="ECO:0000313" key="10">
    <source>
        <dbReference type="Proteomes" id="UP000808337"/>
    </source>
</evidence>
<evidence type="ECO:0000256" key="3">
    <source>
        <dbReference type="ARBA" id="ARBA00022679"/>
    </source>
</evidence>
<feature type="transmembrane region" description="Helical" evidence="8">
    <location>
        <begin position="328"/>
        <end position="350"/>
    </location>
</feature>
<feature type="transmembrane region" description="Helical" evidence="8">
    <location>
        <begin position="362"/>
        <end position="383"/>
    </location>
</feature>
<comment type="similarity">
    <text evidence="7">Belongs to the glycosyltransferase 87 family.</text>
</comment>
<evidence type="ECO:0000256" key="6">
    <source>
        <dbReference type="ARBA" id="ARBA00023136"/>
    </source>
</evidence>
<evidence type="ECO:0000256" key="8">
    <source>
        <dbReference type="SAM" id="Phobius"/>
    </source>
</evidence>
<evidence type="ECO:0000256" key="7">
    <source>
        <dbReference type="ARBA" id="ARBA00024033"/>
    </source>
</evidence>
<dbReference type="GO" id="GO:0016758">
    <property type="term" value="F:hexosyltransferase activity"/>
    <property type="evidence" value="ECO:0007669"/>
    <property type="project" value="InterPro"/>
</dbReference>
<evidence type="ECO:0000256" key="5">
    <source>
        <dbReference type="ARBA" id="ARBA00022989"/>
    </source>
</evidence>
<evidence type="ECO:0000256" key="2">
    <source>
        <dbReference type="ARBA" id="ARBA00022475"/>
    </source>
</evidence>
<feature type="transmembrane region" description="Helical" evidence="8">
    <location>
        <begin position="166"/>
        <end position="192"/>
    </location>
</feature>
<keyword evidence="2" id="KW-1003">Cell membrane</keyword>
<feature type="transmembrane region" description="Helical" evidence="8">
    <location>
        <begin position="101"/>
        <end position="118"/>
    </location>
</feature>
<dbReference type="Pfam" id="PF09594">
    <property type="entry name" value="GT87"/>
    <property type="match status" value="1"/>
</dbReference>
<keyword evidence="6 8" id="KW-0472">Membrane</keyword>
<organism evidence="9 10">
    <name type="scientific">Candidatus Opimibacter skivensis</name>
    <dbReference type="NCBI Taxonomy" id="2982028"/>
    <lineage>
        <taxon>Bacteria</taxon>
        <taxon>Pseudomonadati</taxon>
        <taxon>Bacteroidota</taxon>
        <taxon>Saprospiria</taxon>
        <taxon>Saprospirales</taxon>
        <taxon>Saprospiraceae</taxon>
        <taxon>Candidatus Opimibacter</taxon>
    </lineage>
</organism>
<evidence type="ECO:0000256" key="1">
    <source>
        <dbReference type="ARBA" id="ARBA00004651"/>
    </source>
</evidence>
<feature type="transmembrane region" description="Helical" evidence="8">
    <location>
        <begin position="289"/>
        <end position="322"/>
    </location>
</feature>
<dbReference type="Proteomes" id="UP000808337">
    <property type="component" value="Unassembled WGS sequence"/>
</dbReference>
<keyword evidence="5 8" id="KW-1133">Transmembrane helix</keyword>
<accession>A0A9D7XS00</accession>
<gene>
    <name evidence="9" type="ORF">IPP15_02230</name>
</gene>
<reference evidence="9 10" key="1">
    <citation type="submission" date="2020-10" db="EMBL/GenBank/DDBJ databases">
        <title>Connecting structure to function with the recovery of over 1000 high-quality activated sludge metagenome-assembled genomes encoding full-length rRNA genes using long-read sequencing.</title>
        <authorList>
            <person name="Singleton C.M."/>
            <person name="Petriglieri F."/>
            <person name="Kristensen J.M."/>
            <person name="Kirkegaard R.H."/>
            <person name="Michaelsen T.Y."/>
            <person name="Andersen M.H."/>
            <person name="Karst S.M."/>
            <person name="Dueholm M.S."/>
            <person name="Nielsen P.H."/>
            <person name="Albertsen M."/>
        </authorList>
    </citation>
    <scope>NUCLEOTIDE SEQUENCE [LARGE SCALE GENOMIC DNA]</scope>
    <source>
        <strain evidence="9">Ribe_18-Q3-R11-54_MAXAC.273</strain>
    </source>
</reference>
<dbReference type="AlphaFoldDB" id="A0A9D7XS00"/>
<comment type="subcellular location">
    <subcellularLocation>
        <location evidence="1">Cell membrane</location>
        <topology evidence="1">Multi-pass membrane protein</topology>
    </subcellularLocation>
</comment>
<feature type="transmembrane region" description="Helical" evidence="8">
    <location>
        <begin position="261"/>
        <end position="277"/>
    </location>
</feature>
<keyword evidence="3" id="KW-0808">Transferase</keyword>